<evidence type="ECO:0000313" key="1">
    <source>
        <dbReference type="EMBL" id="KEQ49717.1"/>
    </source>
</evidence>
<dbReference type="Pfam" id="PF04883">
    <property type="entry name" value="HK97-gp10_like"/>
    <property type="match status" value="1"/>
</dbReference>
<dbReference type="AlphaFoldDB" id="A0A081R3E4"/>
<reference evidence="1 2" key="1">
    <citation type="submission" date="2014-05" db="EMBL/GenBank/DDBJ databases">
        <authorList>
            <person name="Daugherty S.C."/>
            <person name="Tallon L.J."/>
            <person name="Sadzewicz L."/>
            <person name="Kilian M."/>
            <person name="Tettelin H."/>
        </authorList>
    </citation>
    <scope>NUCLEOTIDE SEQUENCE [LARGE SCALE GENOMIC DNA]</scope>
    <source>
        <strain evidence="1 2">SK143</strain>
    </source>
</reference>
<dbReference type="InterPro" id="IPR010064">
    <property type="entry name" value="HK97-gp10_tail"/>
</dbReference>
<sequence length="115" mass="12883">MSNDLADLIAKELAAYSDEVTEEVDKIAEQVADETVDELKETSPKRYGKYRRSWKKKKLANGSFVVFNAVASLTHILENGHLSRNGGRVAGIVHIKPAEEKAIQNFEKRIKEIGK</sequence>
<dbReference type="EMBL" id="JPGB01000006">
    <property type="protein sequence ID" value="KEQ49717.1"/>
    <property type="molecule type" value="Genomic_DNA"/>
</dbReference>
<organism evidence="1 2">
    <name type="scientific">Streptococcus oralis</name>
    <dbReference type="NCBI Taxonomy" id="1303"/>
    <lineage>
        <taxon>Bacteria</taxon>
        <taxon>Bacillati</taxon>
        <taxon>Bacillota</taxon>
        <taxon>Bacilli</taxon>
        <taxon>Lactobacillales</taxon>
        <taxon>Streptococcaceae</taxon>
        <taxon>Streptococcus</taxon>
    </lineage>
</organism>
<dbReference type="Proteomes" id="UP000028098">
    <property type="component" value="Unassembled WGS sequence"/>
</dbReference>
<evidence type="ECO:0000313" key="2">
    <source>
        <dbReference type="Proteomes" id="UP000028098"/>
    </source>
</evidence>
<name>A0A081R3E4_STROR</name>
<proteinExistence type="predicted"/>
<comment type="caution">
    <text evidence="1">The sequence shown here is derived from an EMBL/GenBank/DDBJ whole genome shotgun (WGS) entry which is preliminary data.</text>
</comment>
<dbReference type="RefSeq" id="WP_000063884.1">
    <property type="nucleotide sequence ID" value="NZ_CP185266.1"/>
</dbReference>
<protein>
    <recommendedName>
        <fullName evidence="3">HK97 gp10 family phage protein</fullName>
    </recommendedName>
</protein>
<gene>
    <name evidence="1" type="ORF">SK143_1659</name>
</gene>
<accession>A0A081R3E4</accession>
<dbReference type="PATRIC" id="fig|1303.44.peg.1588"/>
<evidence type="ECO:0008006" key="3">
    <source>
        <dbReference type="Google" id="ProtNLM"/>
    </source>
</evidence>